<keyword evidence="2" id="KW-1185">Reference proteome</keyword>
<evidence type="ECO:0000313" key="1">
    <source>
        <dbReference type="EMBL" id="VDM72933.1"/>
    </source>
</evidence>
<reference evidence="1 2" key="1">
    <citation type="submission" date="2018-11" db="EMBL/GenBank/DDBJ databases">
        <authorList>
            <consortium name="Pathogen Informatics"/>
        </authorList>
    </citation>
    <scope>NUCLEOTIDE SEQUENCE [LARGE SCALE GENOMIC DNA]</scope>
</reference>
<dbReference type="AlphaFoldDB" id="A0A3P7IYA3"/>
<protein>
    <submittedName>
        <fullName evidence="1">Uncharacterized protein</fullName>
    </submittedName>
</protein>
<dbReference type="Proteomes" id="UP000270094">
    <property type="component" value="Unassembled WGS sequence"/>
</dbReference>
<organism evidence="1 2">
    <name type="scientific">Strongylus vulgaris</name>
    <name type="common">Blood worm</name>
    <dbReference type="NCBI Taxonomy" id="40348"/>
    <lineage>
        <taxon>Eukaryota</taxon>
        <taxon>Metazoa</taxon>
        <taxon>Ecdysozoa</taxon>
        <taxon>Nematoda</taxon>
        <taxon>Chromadorea</taxon>
        <taxon>Rhabditida</taxon>
        <taxon>Rhabditina</taxon>
        <taxon>Rhabditomorpha</taxon>
        <taxon>Strongyloidea</taxon>
        <taxon>Strongylidae</taxon>
        <taxon>Strongylus</taxon>
    </lineage>
</organism>
<accession>A0A3P7IYA3</accession>
<gene>
    <name evidence="1" type="ORF">SVUK_LOCUS7931</name>
</gene>
<proteinExistence type="predicted"/>
<dbReference type="EMBL" id="UYYB01027990">
    <property type="protein sequence ID" value="VDM72933.1"/>
    <property type="molecule type" value="Genomic_DNA"/>
</dbReference>
<name>A0A3P7IYA3_STRVU</name>
<evidence type="ECO:0000313" key="2">
    <source>
        <dbReference type="Proteomes" id="UP000270094"/>
    </source>
</evidence>
<sequence>MFLRSNFNLQNLRQVKQDRSGHSQRDTQVAYGTNTKNANSIEKPVMLIISFTYE</sequence>